<accession>A0A084G3R7</accession>
<reference evidence="2 3" key="1">
    <citation type="journal article" date="2014" name="Genome Announc.">
        <title>Draft genome sequence of the pathogenic fungus Scedosporium apiospermum.</title>
        <authorList>
            <person name="Vandeputte P."/>
            <person name="Ghamrawi S."/>
            <person name="Rechenmann M."/>
            <person name="Iltis A."/>
            <person name="Giraud S."/>
            <person name="Fleury M."/>
            <person name="Thornton C."/>
            <person name="Delhaes L."/>
            <person name="Meyer W."/>
            <person name="Papon N."/>
            <person name="Bouchara J.P."/>
        </authorList>
    </citation>
    <scope>NUCLEOTIDE SEQUENCE [LARGE SCALE GENOMIC DNA]</scope>
    <source>
        <strain evidence="2 3">IHEM 14462</strain>
    </source>
</reference>
<dbReference type="InterPro" id="IPR029021">
    <property type="entry name" value="Prot-tyrosine_phosphatase-like"/>
</dbReference>
<gene>
    <name evidence="2" type="ORF">SAPIO_CDS6556</name>
</gene>
<dbReference type="PANTHER" id="PTHR31126">
    <property type="entry name" value="TYROSINE-PROTEIN PHOSPHATASE"/>
    <property type="match status" value="1"/>
</dbReference>
<dbReference type="AlphaFoldDB" id="A0A084G3R7"/>
<dbReference type="InterPro" id="IPR026893">
    <property type="entry name" value="Tyr/Ser_Pase_IphP-type"/>
</dbReference>
<evidence type="ECO:0000313" key="3">
    <source>
        <dbReference type="Proteomes" id="UP000028545"/>
    </source>
</evidence>
<dbReference type="Proteomes" id="UP000028545">
    <property type="component" value="Unassembled WGS sequence"/>
</dbReference>
<organism evidence="2 3">
    <name type="scientific">Pseudallescheria apiosperma</name>
    <name type="common">Scedosporium apiospermum</name>
    <dbReference type="NCBI Taxonomy" id="563466"/>
    <lineage>
        <taxon>Eukaryota</taxon>
        <taxon>Fungi</taxon>
        <taxon>Dikarya</taxon>
        <taxon>Ascomycota</taxon>
        <taxon>Pezizomycotina</taxon>
        <taxon>Sordariomycetes</taxon>
        <taxon>Hypocreomycetidae</taxon>
        <taxon>Microascales</taxon>
        <taxon>Microascaceae</taxon>
        <taxon>Scedosporium</taxon>
    </lineage>
</organism>
<feature type="domain" description="Tyrosine specific protein phosphatases" evidence="1">
    <location>
        <begin position="129"/>
        <end position="173"/>
    </location>
</feature>
<dbReference type="PROSITE" id="PS00383">
    <property type="entry name" value="TYR_PHOSPHATASE_1"/>
    <property type="match status" value="1"/>
</dbReference>
<dbReference type="RefSeq" id="XP_016641778.1">
    <property type="nucleotide sequence ID" value="XM_016788625.1"/>
</dbReference>
<keyword evidence="3" id="KW-1185">Reference proteome</keyword>
<dbReference type="VEuPathDB" id="FungiDB:SAPIO_CDS6556"/>
<dbReference type="OMA" id="MHYAYED"/>
<evidence type="ECO:0000259" key="1">
    <source>
        <dbReference type="PROSITE" id="PS50056"/>
    </source>
</evidence>
<dbReference type="PANTHER" id="PTHR31126:SF1">
    <property type="entry name" value="TYROSINE SPECIFIC PROTEIN PHOSPHATASES DOMAIN-CONTAINING PROTEIN"/>
    <property type="match status" value="1"/>
</dbReference>
<name>A0A084G3R7_PSEDA</name>
<dbReference type="GO" id="GO:0004721">
    <property type="term" value="F:phosphoprotein phosphatase activity"/>
    <property type="evidence" value="ECO:0007669"/>
    <property type="project" value="InterPro"/>
</dbReference>
<comment type="caution">
    <text evidence="2">The sequence shown here is derived from an EMBL/GenBank/DDBJ whole genome shotgun (WGS) entry which is preliminary data.</text>
</comment>
<dbReference type="InterPro" id="IPR000387">
    <property type="entry name" value="Tyr_Pase_dom"/>
</dbReference>
<sequence length="272" mass="30585">MSATPLTTLLSIPLSQPLDPESLKPHLSSPPWHQIPGTFNFRSISHPPSVKENFIYRSGLLSSVSEEGKKEMVEVLGVRAVFDLRFNEERERDLEPELEGVEHFWLGIADVDRVAEGNDKWRTLEEMYFYFLTTHRPIFRDIFLHVLQKPDRPLLIHCTAGKDRTAVAVALLLSLAGVPEEVIAHDYALTRIGLEPVRDLLISKITRGLGDVDWENGPLKTLIGCEAATMLSFLRAMDEKFDGGVEGFVVSELGFNREEVEGIKKNLKGHGE</sequence>
<dbReference type="EMBL" id="JOWA01000104">
    <property type="protein sequence ID" value="KEZ41979.1"/>
    <property type="molecule type" value="Genomic_DNA"/>
</dbReference>
<dbReference type="KEGG" id="sapo:SAPIO_CDS6556"/>
<evidence type="ECO:0000313" key="2">
    <source>
        <dbReference type="EMBL" id="KEZ41979.1"/>
    </source>
</evidence>
<protein>
    <recommendedName>
        <fullName evidence="1">Tyrosine specific protein phosphatases domain-containing protein</fullName>
    </recommendedName>
</protein>
<dbReference type="HOGENOM" id="CLU_057546_1_3_1"/>
<dbReference type="InterPro" id="IPR016130">
    <property type="entry name" value="Tyr_Pase_AS"/>
</dbReference>
<dbReference type="Gene3D" id="3.90.190.10">
    <property type="entry name" value="Protein tyrosine phosphatase superfamily"/>
    <property type="match status" value="1"/>
</dbReference>
<dbReference type="GeneID" id="27725628"/>
<dbReference type="PROSITE" id="PS50056">
    <property type="entry name" value="TYR_PHOSPHATASE_2"/>
    <property type="match status" value="1"/>
</dbReference>
<dbReference type="Pfam" id="PF13350">
    <property type="entry name" value="Y_phosphatase3"/>
    <property type="match status" value="1"/>
</dbReference>
<dbReference type="OrthoDB" id="449382at2759"/>
<proteinExistence type="predicted"/>
<dbReference type="SUPFAM" id="SSF52799">
    <property type="entry name" value="(Phosphotyrosine protein) phosphatases II"/>
    <property type="match status" value="1"/>
</dbReference>